<gene>
    <name evidence="3" type="ORF">GCM10023224_28240</name>
</gene>
<evidence type="ECO:0000313" key="3">
    <source>
        <dbReference type="EMBL" id="GAA4943761.1"/>
    </source>
</evidence>
<accession>A0ABP9GIC0</accession>
<evidence type="ECO:0000256" key="2">
    <source>
        <dbReference type="ARBA" id="ARBA00022679"/>
    </source>
</evidence>
<dbReference type="SFLD" id="SFLDG01212">
    <property type="entry name" value="Phytoene_synthase_like"/>
    <property type="match status" value="1"/>
</dbReference>
<dbReference type="InterPro" id="IPR019845">
    <property type="entry name" value="Squalene/phytoene_synthase_CS"/>
</dbReference>
<dbReference type="RefSeq" id="WP_386699575.1">
    <property type="nucleotide sequence ID" value="NZ_BAABIK010000014.1"/>
</dbReference>
<evidence type="ECO:0000256" key="1">
    <source>
        <dbReference type="ARBA" id="ARBA00004684"/>
    </source>
</evidence>
<keyword evidence="2" id="KW-0808">Transferase</keyword>
<dbReference type="Pfam" id="PF00494">
    <property type="entry name" value="SQS_PSY"/>
    <property type="match status" value="1"/>
</dbReference>
<dbReference type="Gene3D" id="1.10.600.10">
    <property type="entry name" value="Farnesyl Diphosphate Synthase"/>
    <property type="match status" value="1"/>
</dbReference>
<dbReference type="SUPFAM" id="SSF48576">
    <property type="entry name" value="Terpenoid synthases"/>
    <property type="match status" value="1"/>
</dbReference>
<reference evidence="4" key="1">
    <citation type="journal article" date="2019" name="Int. J. Syst. Evol. Microbiol.">
        <title>The Global Catalogue of Microorganisms (GCM) 10K type strain sequencing project: providing services to taxonomists for standard genome sequencing and annotation.</title>
        <authorList>
            <consortium name="The Broad Institute Genomics Platform"/>
            <consortium name="The Broad Institute Genome Sequencing Center for Infectious Disease"/>
            <person name="Wu L."/>
            <person name="Ma J."/>
        </authorList>
    </citation>
    <scope>NUCLEOTIDE SEQUENCE [LARGE SCALE GENOMIC DNA]</scope>
    <source>
        <strain evidence="4">JCM 18123</strain>
    </source>
</reference>
<dbReference type="PANTHER" id="PTHR31480">
    <property type="entry name" value="BIFUNCTIONAL LYCOPENE CYCLASE/PHYTOENE SYNTHASE"/>
    <property type="match status" value="1"/>
</dbReference>
<dbReference type="SFLD" id="SFLDG01018">
    <property type="entry name" value="Squalene/Phytoene_Synthase_Lik"/>
    <property type="match status" value="1"/>
</dbReference>
<keyword evidence="4" id="KW-1185">Reference proteome</keyword>
<dbReference type="InterPro" id="IPR008949">
    <property type="entry name" value="Isoprenoid_synthase_dom_sf"/>
</dbReference>
<dbReference type="InterPro" id="IPR044843">
    <property type="entry name" value="Trans_IPPS_bact-type"/>
</dbReference>
<dbReference type="InterPro" id="IPR002060">
    <property type="entry name" value="Squ/phyt_synthse"/>
</dbReference>
<sequence length="315" mass="34415">MIARGAAAELDAAGVTGTALRRDYACSRALHARHGRTYYLATRVLPAGRRPGIHALYGFARWVDDLVDEPEPGRTAEHSAALLEGVERDLDAALSGGRAQAPPVRALADTARRYEIPAEYFAAFMGSMRADLTVTDYADFAELNAYMYGSAAVIGLQVLPVLGTVVPRAEAAPHAAALGTAFQLTNFLRDLAEDLDRGRVYLPADVLACHGVDRDLLMRCRRTRVQDTRVRRALAEVVAFNRAVYREAEPGCAMLSAVARPCVETALRLYRGILDEIEDAGYDVWSRRHRVARSRRVRTAVPALARAWAARGLSA</sequence>
<evidence type="ECO:0000313" key="4">
    <source>
        <dbReference type="Proteomes" id="UP001499993"/>
    </source>
</evidence>
<name>A0ABP9GIC0_9ACTN</name>
<comment type="pathway">
    <text evidence="1">Carotenoid biosynthesis; phytoene biosynthesis.</text>
</comment>
<proteinExistence type="predicted"/>
<organism evidence="3 4">
    <name type="scientific">Streptomonospora halophila</name>
    <dbReference type="NCBI Taxonomy" id="427369"/>
    <lineage>
        <taxon>Bacteria</taxon>
        <taxon>Bacillati</taxon>
        <taxon>Actinomycetota</taxon>
        <taxon>Actinomycetes</taxon>
        <taxon>Streptosporangiales</taxon>
        <taxon>Nocardiopsidaceae</taxon>
        <taxon>Streptomonospora</taxon>
    </lineage>
</organism>
<comment type="caution">
    <text evidence="3">The sequence shown here is derived from an EMBL/GenBank/DDBJ whole genome shotgun (WGS) entry which is preliminary data.</text>
</comment>
<dbReference type="SFLD" id="SFLDS00005">
    <property type="entry name" value="Isoprenoid_Synthase_Type_I"/>
    <property type="match status" value="1"/>
</dbReference>
<dbReference type="InterPro" id="IPR033904">
    <property type="entry name" value="Trans_IPPS_HH"/>
</dbReference>
<dbReference type="CDD" id="cd00683">
    <property type="entry name" value="Trans_IPPS_HH"/>
    <property type="match status" value="1"/>
</dbReference>
<dbReference type="EMBL" id="BAABIK010000014">
    <property type="protein sequence ID" value="GAA4943761.1"/>
    <property type="molecule type" value="Genomic_DNA"/>
</dbReference>
<dbReference type="PROSITE" id="PS01045">
    <property type="entry name" value="SQUALEN_PHYTOEN_SYN_2"/>
    <property type="match status" value="1"/>
</dbReference>
<protein>
    <submittedName>
        <fullName evidence="3">Phytoene/squalene synthase family protein</fullName>
    </submittedName>
</protein>
<dbReference type="Proteomes" id="UP001499993">
    <property type="component" value="Unassembled WGS sequence"/>
</dbReference>